<organism evidence="1 2">
    <name type="scientific">Mycolicibacterium elephantis</name>
    <dbReference type="NCBI Taxonomy" id="81858"/>
    <lineage>
        <taxon>Bacteria</taxon>
        <taxon>Bacillati</taxon>
        <taxon>Actinomycetota</taxon>
        <taxon>Actinomycetes</taxon>
        <taxon>Mycobacteriales</taxon>
        <taxon>Mycobacteriaceae</taxon>
        <taxon>Mycolicibacterium</taxon>
    </lineage>
</organism>
<name>A0A1X0D9V1_9MYCO</name>
<reference evidence="1 2" key="1">
    <citation type="submission" date="2017-02" db="EMBL/GenBank/DDBJ databases">
        <title>The new phylogeny of genus Mycobacterium.</title>
        <authorList>
            <person name="Tortoli E."/>
            <person name="Trovato A."/>
            <person name="Cirillo D.M."/>
        </authorList>
    </citation>
    <scope>NUCLEOTIDE SEQUENCE [LARGE SCALE GENOMIC DNA]</scope>
    <source>
        <strain evidence="1 2">FI-09383</strain>
    </source>
</reference>
<dbReference type="AlphaFoldDB" id="A0A1X0D9V1"/>
<evidence type="ECO:0000313" key="1">
    <source>
        <dbReference type="EMBL" id="ORA69185.1"/>
    </source>
</evidence>
<dbReference type="Proteomes" id="UP000192772">
    <property type="component" value="Unassembled WGS sequence"/>
</dbReference>
<evidence type="ECO:0000313" key="2">
    <source>
        <dbReference type="Proteomes" id="UP000192772"/>
    </source>
</evidence>
<dbReference type="OrthoDB" id="9940238at2"/>
<dbReference type="EMBL" id="MVHP01000001">
    <property type="protein sequence ID" value="ORA69185.1"/>
    <property type="molecule type" value="Genomic_DNA"/>
</dbReference>
<dbReference type="RefSeq" id="WP_083042216.1">
    <property type="nucleotide sequence ID" value="NZ_MVHP01000001.1"/>
</dbReference>
<evidence type="ECO:0008006" key="3">
    <source>
        <dbReference type="Google" id="ProtNLM"/>
    </source>
</evidence>
<comment type="caution">
    <text evidence="1">The sequence shown here is derived from an EMBL/GenBank/DDBJ whole genome shotgun (WGS) entry which is preliminary data.</text>
</comment>
<proteinExistence type="predicted"/>
<protein>
    <recommendedName>
        <fullName evidence="3">DUF1918 domain-containing protein</fullName>
    </recommendedName>
</protein>
<sequence length="76" mass="8372">MKATYYPPKTRVVVLAHAPLPHAGQRGTVVSTRNDAGEMWHRVRFGDGATAEYLAEELAGAESTSMNNQIPQEHRP</sequence>
<accession>A0A1X0D9V1</accession>
<dbReference type="STRING" id="81858.BST23_00530"/>
<gene>
    <name evidence="1" type="ORF">BST23_00530</name>
</gene>